<gene>
    <name evidence="1" type="ORF">KHQ06_06590</name>
</gene>
<proteinExistence type="predicted"/>
<reference evidence="1 2" key="1">
    <citation type="submission" date="2021-04" db="EMBL/GenBank/DDBJ databases">
        <title>Nocardia tengchongensis.</title>
        <authorList>
            <person name="Zhuang k."/>
            <person name="Ran Y."/>
            <person name="Li W."/>
        </authorList>
    </citation>
    <scope>NUCLEOTIDE SEQUENCE [LARGE SCALE GENOMIC DNA]</scope>
    <source>
        <strain evidence="1 2">CFH S0057</strain>
    </source>
</reference>
<dbReference type="Proteomes" id="UP000683310">
    <property type="component" value="Chromosome"/>
</dbReference>
<organism evidence="1 2">
    <name type="scientific">Nocardia tengchongensis</name>
    <dbReference type="NCBI Taxonomy" id="2055889"/>
    <lineage>
        <taxon>Bacteria</taxon>
        <taxon>Bacillati</taxon>
        <taxon>Actinomycetota</taxon>
        <taxon>Actinomycetes</taxon>
        <taxon>Mycobacteriales</taxon>
        <taxon>Nocardiaceae</taxon>
        <taxon>Nocardia</taxon>
    </lineage>
</organism>
<evidence type="ECO:0000313" key="2">
    <source>
        <dbReference type="Proteomes" id="UP000683310"/>
    </source>
</evidence>
<keyword evidence="2" id="KW-1185">Reference proteome</keyword>
<sequence length="110" mass="11882">MTTIFRLQVDVGAEWTDVLVPKDAELIWTSTEFGRFVTFWSHPGDMATTADEPRKLRTDSLPLAPGADPGNTVRGVSGLSGATAFMKNDRLLWVYRPPAEPPAGDPAPAG</sequence>
<name>A0ABX8CTL2_9NOCA</name>
<evidence type="ECO:0000313" key="1">
    <source>
        <dbReference type="EMBL" id="QVI22681.1"/>
    </source>
</evidence>
<dbReference type="EMBL" id="CP074371">
    <property type="protein sequence ID" value="QVI22681.1"/>
    <property type="molecule type" value="Genomic_DNA"/>
</dbReference>
<protein>
    <submittedName>
        <fullName evidence="1">Uncharacterized protein</fullName>
    </submittedName>
</protein>
<accession>A0ABX8CTL2</accession>